<accession>A0A0A2MJE5</accession>
<dbReference type="Pfam" id="PF03466">
    <property type="entry name" value="LysR_substrate"/>
    <property type="match status" value="1"/>
</dbReference>
<dbReference type="PANTHER" id="PTHR30126:SF40">
    <property type="entry name" value="HTH-TYPE TRANSCRIPTIONAL REGULATOR GLTR"/>
    <property type="match status" value="1"/>
</dbReference>
<evidence type="ECO:0000256" key="2">
    <source>
        <dbReference type="ARBA" id="ARBA00023015"/>
    </source>
</evidence>
<keyword evidence="7" id="KW-1185">Reference proteome</keyword>
<evidence type="ECO:0000259" key="5">
    <source>
        <dbReference type="PROSITE" id="PS50931"/>
    </source>
</evidence>
<dbReference type="InterPro" id="IPR036388">
    <property type="entry name" value="WH-like_DNA-bd_sf"/>
</dbReference>
<dbReference type="GO" id="GO:0003700">
    <property type="term" value="F:DNA-binding transcription factor activity"/>
    <property type="evidence" value="ECO:0007669"/>
    <property type="project" value="InterPro"/>
</dbReference>
<evidence type="ECO:0000256" key="3">
    <source>
        <dbReference type="ARBA" id="ARBA00023125"/>
    </source>
</evidence>
<feature type="domain" description="HTH lysR-type" evidence="5">
    <location>
        <begin position="1"/>
        <end position="58"/>
    </location>
</feature>
<protein>
    <submittedName>
        <fullName evidence="6">LysR family transcriptional regulator</fullName>
    </submittedName>
</protein>
<dbReference type="STRING" id="1121895.GCA_000378485_00347"/>
<dbReference type="Gene3D" id="1.10.10.10">
    <property type="entry name" value="Winged helix-like DNA-binding domain superfamily/Winged helix DNA-binding domain"/>
    <property type="match status" value="1"/>
</dbReference>
<name>A0A0A2MJE5_9FLAO</name>
<dbReference type="Gene3D" id="3.40.190.290">
    <property type="match status" value="1"/>
</dbReference>
<dbReference type="eggNOG" id="COG0583">
    <property type="taxonomic scope" value="Bacteria"/>
</dbReference>
<dbReference type="SUPFAM" id="SSF53850">
    <property type="entry name" value="Periplasmic binding protein-like II"/>
    <property type="match status" value="1"/>
</dbReference>
<dbReference type="OrthoDB" id="9803735at2"/>
<reference evidence="6 7" key="1">
    <citation type="submission" date="2013-09" db="EMBL/GenBank/DDBJ databases">
        <authorList>
            <person name="Zeng Z."/>
            <person name="Chen C."/>
        </authorList>
    </citation>
    <scope>NUCLEOTIDE SEQUENCE [LARGE SCALE GENOMIC DNA]</scope>
    <source>
        <strain evidence="6 7">WB 3.3-2</strain>
    </source>
</reference>
<dbReference type="FunFam" id="1.10.10.10:FF:000001">
    <property type="entry name" value="LysR family transcriptional regulator"/>
    <property type="match status" value="1"/>
</dbReference>
<gene>
    <name evidence="6" type="ORF">Q765_00695</name>
</gene>
<proteinExistence type="inferred from homology"/>
<comment type="similarity">
    <text evidence="1">Belongs to the LysR transcriptional regulatory family.</text>
</comment>
<sequence length="284" mass="31634">MNSNDLRIYEAVAEHSNFTKAAEAMFTVQSNVTSRIKSLEEEFDAVFFKRTSRSVELTDQGRKFLAYCRSVRLLTEDIKNEVSPGGTITGNLRIGCLETTMALKVPGIINRFTDAYPGISLNFTADNSPNLISGVMGQKLDAAFVVAPVIIPELDSHPVSEEKLVIVTSRAYTLLRDFLAKDVVKIVVFDQGCSYRARLEVWLKANGILNYQFTIINTLEGMINFVEAGIGITLLPQEVISKLYYNRSISTYPVKGDLGTLNTVIVSRNDMPKSFAMQAFLEMF</sequence>
<dbReference type="RefSeq" id="WP_020211469.1">
    <property type="nucleotide sequence ID" value="NZ_JRLX01000001.1"/>
</dbReference>
<dbReference type="PROSITE" id="PS50931">
    <property type="entry name" value="HTH_LYSR"/>
    <property type="match status" value="1"/>
</dbReference>
<dbReference type="AlphaFoldDB" id="A0A0A2MJE5"/>
<keyword evidence="4" id="KW-0804">Transcription</keyword>
<dbReference type="Pfam" id="PF00126">
    <property type="entry name" value="HTH_1"/>
    <property type="match status" value="1"/>
</dbReference>
<dbReference type="InterPro" id="IPR036390">
    <property type="entry name" value="WH_DNA-bd_sf"/>
</dbReference>
<dbReference type="EMBL" id="JRLX01000001">
    <property type="protein sequence ID" value="KGO88460.1"/>
    <property type="molecule type" value="Genomic_DNA"/>
</dbReference>
<dbReference type="GO" id="GO:0000976">
    <property type="term" value="F:transcription cis-regulatory region binding"/>
    <property type="evidence" value="ECO:0007669"/>
    <property type="project" value="TreeGrafter"/>
</dbReference>
<dbReference type="PANTHER" id="PTHR30126">
    <property type="entry name" value="HTH-TYPE TRANSCRIPTIONAL REGULATOR"/>
    <property type="match status" value="1"/>
</dbReference>
<evidence type="ECO:0000256" key="4">
    <source>
        <dbReference type="ARBA" id="ARBA00023163"/>
    </source>
</evidence>
<dbReference type="InterPro" id="IPR000847">
    <property type="entry name" value="LysR_HTH_N"/>
</dbReference>
<keyword evidence="2" id="KW-0805">Transcription regulation</keyword>
<evidence type="ECO:0000313" key="7">
    <source>
        <dbReference type="Proteomes" id="UP000030152"/>
    </source>
</evidence>
<keyword evidence="3" id="KW-0238">DNA-binding</keyword>
<evidence type="ECO:0000256" key="1">
    <source>
        <dbReference type="ARBA" id="ARBA00009437"/>
    </source>
</evidence>
<dbReference type="Proteomes" id="UP000030152">
    <property type="component" value="Unassembled WGS sequence"/>
</dbReference>
<dbReference type="InterPro" id="IPR005119">
    <property type="entry name" value="LysR_subst-bd"/>
</dbReference>
<comment type="caution">
    <text evidence="6">The sequence shown here is derived from an EMBL/GenBank/DDBJ whole genome shotgun (WGS) entry which is preliminary data.</text>
</comment>
<dbReference type="SUPFAM" id="SSF46785">
    <property type="entry name" value="Winged helix' DNA-binding domain"/>
    <property type="match status" value="1"/>
</dbReference>
<evidence type="ECO:0000313" key="6">
    <source>
        <dbReference type="EMBL" id="KGO88460.1"/>
    </source>
</evidence>
<organism evidence="6 7">
    <name type="scientific">Flavobacterium rivuli WB 3.3-2 = DSM 21788</name>
    <dbReference type="NCBI Taxonomy" id="1121895"/>
    <lineage>
        <taxon>Bacteria</taxon>
        <taxon>Pseudomonadati</taxon>
        <taxon>Bacteroidota</taxon>
        <taxon>Flavobacteriia</taxon>
        <taxon>Flavobacteriales</taxon>
        <taxon>Flavobacteriaceae</taxon>
        <taxon>Flavobacterium</taxon>
    </lineage>
</organism>